<sequence length="997" mass="111605">MKNKTLKIIGVMVITTFILSYLSTTALVSAANGEPNFILETSEAKNYGMGVIQTERSVAATLQMNGEVSGGFTYTDFLGNPQVAEDSVFETENSHLYYPVNLRYENYWNTELLREFSTHYARARNVSDLPDQHGNYTASFVTEQYELSVDTSCEISVSDLTSEILFDVSSKGIYQIWMNNINLIGSPVILSPTDKFVIPVENELPPVIDGGDSLGKYFFFAAYETGIYRIYLQTGDPIITLRAEHHKGQSIKLGEAIRGGKDPSDPTFFDTVYSMDVYQLDVKNLETVYKYLLDFEYGSPSLYYFVEDSLTSYSSSLNPGINRVLPSVTDSKVYIVIDNPNYFSWADPGIDEADPLKYTMKFDEVEPIEHIIGGNQTINLAKSIGVTARTFEIVNTSLVSFHFEDLGANSPNVFGNKIIKIDEEQARDASIPSTISSSNGTFMSALLEPGKYKVIFQHSGSMGPEYLHFYTKLVEFQPLNVEGMDLSGTLPYNFTGLNFEDVTLPAWEGYPNTYGATYPLGFNISIDENFWDYGYNVSIHADKNAEIFDDYITPDLAVLWDDDGNDFTDYTEAIQPGNATKVPVKTIPSGDVGDALIIGAYDKFDRIEVTLADPSDRDAFEWQYYREFWGWRDFDAEDPNFDDGTLTATGSLNKSGTLSWDPEELTNWNFFSSGSDDIGSERPNTDDENYYLIRVRCTDDAADIANITSVRLRKFTKINLDLGSKLAFNIGTPEKPVYYRASSGSSSNLKFASSYNQSSYLDVVHTIDKNYYSEEAILYLYASDIQLYDYNGSNNGVYVPLEKPLTYSVCVFQPEANYKQIIPYNISLNVPTTHSNQLNLSALPSDQSNTIIVPDRRTVYLNITPRTMYDWTQINVQFINASVLSTRLIAPAMYDLDTASTYTSTYGNGQFNLGYTGVNMNASIEFGFITETLYLEFVIENTTNNSPIMKTYGGQFNYPMLTILEASVKSNTGLYVGIGAGVVVLIAVSVVLYKKKH</sequence>
<keyword evidence="2" id="KW-1185">Reference proteome</keyword>
<gene>
    <name evidence="1" type="ORF">DSAG12_02883</name>
</gene>
<dbReference type="EMBL" id="CP042905">
    <property type="protein sequence ID" value="QEE17051.2"/>
    <property type="molecule type" value="Genomic_DNA"/>
</dbReference>
<reference evidence="1 2" key="2">
    <citation type="journal article" date="2024" name="Int. J. Syst. Evol. Microbiol.">
        <title>Promethearchaeum syntrophicum gen. nov., sp. nov., an anaerobic, obligately syntrophic archaeon, the first isolate of the lineage 'Asgard' archaea, and proposal of the new archaeal phylum Promethearchaeota phyl. nov. and kingdom Promethearchaeati regn. nov.</title>
        <authorList>
            <person name="Imachi H."/>
            <person name="Nobu M.K."/>
            <person name="Kato S."/>
            <person name="Takaki Y."/>
            <person name="Miyazaki M."/>
            <person name="Miyata M."/>
            <person name="Ogawara M."/>
            <person name="Saito Y."/>
            <person name="Sakai S."/>
            <person name="Tahara Y.O."/>
            <person name="Takano Y."/>
            <person name="Tasumi E."/>
            <person name="Uematsu K."/>
            <person name="Yoshimura T."/>
            <person name="Itoh T."/>
            <person name="Ohkuma M."/>
            <person name="Takai K."/>
        </authorList>
    </citation>
    <scope>NUCLEOTIDE SEQUENCE [LARGE SCALE GENOMIC DNA]</scope>
    <source>
        <strain evidence="1 2">MK-D1</strain>
    </source>
</reference>
<dbReference type="KEGG" id="psyt:DSAG12_02883"/>
<reference evidence="1 2" key="1">
    <citation type="journal article" date="2020" name="Nature">
        <title>Isolation of an archaeon at the prokaryote-eukaryote interface.</title>
        <authorList>
            <person name="Imachi H."/>
            <person name="Nobu M.K."/>
            <person name="Nakahara N."/>
            <person name="Morono Y."/>
            <person name="Ogawara M."/>
            <person name="Takaki Y."/>
            <person name="Takano Y."/>
            <person name="Uematsu K."/>
            <person name="Ikuta T."/>
            <person name="Ito M."/>
            <person name="Matsui Y."/>
            <person name="Miyazaki M."/>
            <person name="Murata K."/>
            <person name="Saito Y."/>
            <person name="Sakai S."/>
            <person name="Song C."/>
            <person name="Tasumi E."/>
            <person name="Yamanaka Y."/>
            <person name="Yamaguchi T."/>
            <person name="Kamagata Y."/>
            <person name="Tamaki H."/>
            <person name="Takai K."/>
        </authorList>
    </citation>
    <scope>NUCLEOTIDE SEQUENCE [LARGE SCALE GENOMIC DNA]</scope>
    <source>
        <strain evidence="1 2">MK-D1</strain>
    </source>
</reference>
<dbReference type="AlphaFoldDB" id="A0A5B9DDE0"/>
<proteinExistence type="predicted"/>
<organism evidence="1 2">
    <name type="scientific">Promethearchaeum syntrophicum</name>
    <dbReference type="NCBI Taxonomy" id="2594042"/>
    <lineage>
        <taxon>Archaea</taxon>
        <taxon>Promethearchaeati</taxon>
        <taxon>Promethearchaeota</taxon>
        <taxon>Promethearchaeia</taxon>
        <taxon>Promethearchaeales</taxon>
        <taxon>Promethearchaeaceae</taxon>
        <taxon>Promethearchaeum</taxon>
    </lineage>
</organism>
<name>A0A5B9DDE0_9ARCH</name>
<dbReference type="Proteomes" id="UP000321408">
    <property type="component" value="Chromosome"/>
</dbReference>
<protein>
    <submittedName>
        <fullName evidence="1">Uncharacterized protein</fullName>
    </submittedName>
</protein>
<evidence type="ECO:0000313" key="1">
    <source>
        <dbReference type="EMBL" id="QEE17051.2"/>
    </source>
</evidence>
<evidence type="ECO:0000313" key="2">
    <source>
        <dbReference type="Proteomes" id="UP000321408"/>
    </source>
</evidence>
<accession>A0A5B9DDE0</accession>